<accession>A0A6A6ZFD2</accession>
<organism evidence="2 3">
    <name type="scientific">Ophiobolus disseminans</name>
    <dbReference type="NCBI Taxonomy" id="1469910"/>
    <lineage>
        <taxon>Eukaryota</taxon>
        <taxon>Fungi</taxon>
        <taxon>Dikarya</taxon>
        <taxon>Ascomycota</taxon>
        <taxon>Pezizomycotina</taxon>
        <taxon>Dothideomycetes</taxon>
        <taxon>Pleosporomycetidae</taxon>
        <taxon>Pleosporales</taxon>
        <taxon>Pleosporineae</taxon>
        <taxon>Phaeosphaeriaceae</taxon>
        <taxon>Ophiobolus</taxon>
    </lineage>
</organism>
<feature type="compositionally biased region" description="Low complexity" evidence="1">
    <location>
        <begin position="440"/>
        <end position="454"/>
    </location>
</feature>
<name>A0A6A6ZFD2_9PLEO</name>
<feature type="compositionally biased region" description="Basic residues" evidence="1">
    <location>
        <begin position="249"/>
        <end position="258"/>
    </location>
</feature>
<reference evidence="2" key="1">
    <citation type="journal article" date="2020" name="Stud. Mycol.">
        <title>101 Dothideomycetes genomes: a test case for predicting lifestyles and emergence of pathogens.</title>
        <authorList>
            <person name="Haridas S."/>
            <person name="Albert R."/>
            <person name="Binder M."/>
            <person name="Bloem J."/>
            <person name="Labutti K."/>
            <person name="Salamov A."/>
            <person name="Andreopoulos B."/>
            <person name="Baker S."/>
            <person name="Barry K."/>
            <person name="Bills G."/>
            <person name="Bluhm B."/>
            <person name="Cannon C."/>
            <person name="Castanera R."/>
            <person name="Culley D."/>
            <person name="Daum C."/>
            <person name="Ezra D."/>
            <person name="Gonzalez J."/>
            <person name="Henrissat B."/>
            <person name="Kuo A."/>
            <person name="Liang C."/>
            <person name="Lipzen A."/>
            <person name="Lutzoni F."/>
            <person name="Magnuson J."/>
            <person name="Mondo S."/>
            <person name="Nolan M."/>
            <person name="Ohm R."/>
            <person name="Pangilinan J."/>
            <person name="Park H.-J."/>
            <person name="Ramirez L."/>
            <person name="Alfaro M."/>
            <person name="Sun H."/>
            <person name="Tritt A."/>
            <person name="Yoshinaga Y."/>
            <person name="Zwiers L.-H."/>
            <person name="Turgeon B."/>
            <person name="Goodwin S."/>
            <person name="Spatafora J."/>
            <person name="Crous P."/>
            <person name="Grigoriev I."/>
        </authorList>
    </citation>
    <scope>NUCLEOTIDE SEQUENCE</scope>
    <source>
        <strain evidence="2">CBS 113818</strain>
    </source>
</reference>
<feature type="compositionally biased region" description="Polar residues" evidence="1">
    <location>
        <begin position="369"/>
        <end position="382"/>
    </location>
</feature>
<gene>
    <name evidence="2" type="ORF">CC86DRAFT_450253</name>
</gene>
<evidence type="ECO:0000313" key="3">
    <source>
        <dbReference type="Proteomes" id="UP000799424"/>
    </source>
</evidence>
<feature type="compositionally biased region" description="Polar residues" evidence="1">
    <location>
        <begin position="510"/>
        <end position="530"/>
    </location>
</feature>
<feature type="region of interest" description="Disordered" evidence="1">
    <location>
        <begin position="548"/>
        <end position="608"/>
    </location>
</feature>
<feature type="region of interest" description="Disordered" evidence="1">
    <location>
        <begin position="331"/>
        <end position="413"/>
    </location>
</feature>
<proteinExistence type="predicted"/>
<dbReference type="EMBL" id="MU006247">
    <property type="protein sequence ID" value="KAF2818985.1"/>
    <property type="molecule type" value="Genomic_DNA"/>
</dbReference>
<feature type="region of interest" description="Disordered" evidence="1">
    <location>
        <begin position="300"/>
        <end position="319"/>
    </location>
</feature>
<protein>
    <submittedName>
        <fullName evidence="2">Uncharacterized protein</fullName>
    </submittedName>
</protein>
<feature type="compositionally biased region" description="Low complexity" evidence="1">
    <location>
        <begin position="580"/>
        <end position="608"/>
    </location>
</feature>
<evidence type="ECO:0000256" key="1">
    <source>
        <dbReference type="SAM" id="MobiDB-lite"/>
    </source>
</evidence>
<dbReference type="Proteomes" id="UP000799424">
    <property type="component" value="Unassembled WGS sequence"/>
</dbReference>
<feature type="compositionally biased region" description="Polar residues" evidence="1">
    <location>
        <begin position="300"/>
        <end position="312"/>
    </location>
</feature>
<keyword evidence="3" id="KW-1185">Reference proteome</keyword>
<evidence type="ECO:0000313" key="2">
    <source>
        <dbReference type="EMBL" id="KAF2818985.1"/>
    </source>
</evidence>
<sequence length="779" mass="85204">MSSKDNLALDLEHGVRRWDRSRWISVFSSHNPTIREVTECLGLGLSASSSTTNRGIPKFDNPDYRKLSSEVTKLSKELPKERDALLDFAADPTSLDVELEDLLGLYGPAIWGGGADRTCLLTPDPMKKTYNKDLLYEVAEHKEILKIHLHRWIIIKACYYIRNMKLKRPSGANDYDTLADIDGESQLSPHGTAHSLTPPDHDATPGAELDVKPVNGKKRKSEAFGSLSDGEEHSSTPAKRQYHTMPVNRRSKSPRKSLHNLLPGGHGSIENVPPLPSHKLHLSPSPANGVEPARVQLSPLSNNELNGTSRQPTAIPATSVGGGFTAVNSGGLRAVNTAPPVRELSRGHSRTSSRERKHTSPSQPHRDASTYTSPYDPASSNVAPVRPVSESASAQPPTPAPVSAPTTSQGFHSVNVPADTIVVKTRDSPVVQSVQHAHIAPQPSQQSQPQAPQPIHDQARGHHQGHPYTAQQAQERAAQLMQARIQAHSRANSPSNHLIGRSLAPHPRSRSNTPHAPAASTQPHTASNPNIAPGPAVQTAHAYGMSLIPTQPATSSSSHPPPQQQQHVAAPQPDQPHPQQPHQQSRHQPVLKSQPAEAPQPQTAPRATAVSVSEIRGLQCEVTALLLHFLFPKPSLPVDESALLHRINSLWYHGESLIRPEIGQHYDITTHILTLWLQERFAIASLTHSLATHPGLPPNSAALVDRLLAMNDLRAMRHRWKNMSAVDGMSAEDLLVKAFCALTMTEQTEFMWKEGLARLERVVFEFLRGEEGKIVMQRR</sequence>
<dbReference type="OrthoDB" id="3796606at2759"/>
<feature type="region of interest" description="Disordered" evidence="1">
    <location>
        <begin position="177"/>
        <end position="292"/>
    </location>
</feature>
<feature type="region of interest" description="Disordered" evidence="1">
    <location>
        <begin position="429"/>
        <end position="536"/>
    </location>
</feature>
<dbReference type="AlphaFoldDB" id="A0A6A6ZFD2"/>
<feature type="compositionally biased region" description="Basic residues" evidence="1">
    <location>
        <begin position="347"/>
        <end position="359"/>
    </location>
</feature>
<feature type="compositionally biased region" description="Low complexity" evidence="1">
    <location>
        <begin position="549"/>
        <end position="572"/>
    </location>
</feature>